<evidence type="ECO:0000313" key="1">
    <source>
        <dbReference type="EMBL" id="QJA85595.1"/>
    </source>
</evidence>
<protein>
    <submittedName>
        <fullName evidence="1">Uncharacterized protein</fullName>
    </submittedName>
</protein>
<gene>
    <name evidence="1" type="ORF">MM415B02202_0034</name>
</gene>
<proteinExistence type="predicted"/>
<organism evidence="1">
    <name type="scientific">viral metagenome</name>
    <dbReference type="NCBI Taxonomy" id="1070528"/>
    <lineage>
        <taxon>unclassified sequences</taxon>
        <taxon>metagenomes</taxon>
        <taxon>organismal metagenomes</taxon>
    </lineage>
</organism>
<reference evidence="1" key="1">
    <citation type="submission" date="2020-03" db="EMBL/GenBank/DDBJ databases">
        <title>The deep terrestrial virosphere.</title>
        <authorList>
            <person name="Holmfeldt K."/>
            <person name="Nilsson E."/>
            <person name="Simone D."/>
            <person name="Lopez-Fernandez M."/>
            <person name="Wu X."/>
            <person name="de Brujin I."/>
            <person name="Lundin D."/>
            <person name="Andersson A."/>
            <person name="Bertilsson S."/>
            <person name="Dopson M."/>
        </authorList>
    </citation>
    <scope>NUCLEOTIDE SEQUENCE</scope>
    <source>
        <strain evidence="1">MM415B02202</strain>
    </source>
</reference>
<sequence length="78" mass="9402">MKLLYCTKFQKHKIKTLFDTEDIITEDIIYGKMWYPLFSLVNKKIQPEINAMLESCTWHLVCDAVITNRKTFELLWMK</sequence>
<dbReference type="AlphaFoldDB" id="A0A6M3KW59"/>
<accession>A0A6M3KW59</accession>
<name>A0A6M3KW59_9ZZZZ</name>
<dbReference type="EMBL" id="MT142583">
    <property type="protein sequence ID" value="QJA85595.1"/>
    <property type="molecule type" value="Genomic_DNA"/>
</dbReference>